<dbReference type="AlphaFoldDB" id="A0AB39HHT6"/>
<sequence length="115" mass="14042">MNNPSKFNKRVQWEEKRRRQNEEGHWIEEWTDSILGLSWVQIRNIRGNEFIMAGANQVKVSARINTRYRKDIEEKYYELGEKLRIRLGTRIFDIIYINNLEERNVEFEILVNEVR</sequence>
<feature type="compositionally biased region" description="Basic and acidic residues" evidence="1">
    <location>
        <begin position="11"/>
        <end position="22"/>
    </location>
</feature>
<proteinExistence type="predicted"/>
<reference evidence="2" key="1">
    <citation type="submission" date="2024-07" db="EMBL/GenBank/DDBJ databases">
        <title>Halotolerant mesophilic bacterium Ornithinibacillus sp. 4-3, sp. nov., isolated from soil.</title>
        <authorList>
            <person name="Sidarenka A.V."/>
            <person name="Guliayeva D.E."/>
            <person name="Leanovich S.I."/>
            <person name="Hileuskaya K.S."/>
            <person name="Akhremchuk A.E."/>
            <person name="Sikolenko M.A."/>
            <person name="Valentovich L.N."/>
        </authorList>
    </citation>
    <scope>NUCLEOTIDE SEQUENCE</scope>
    <source>
        <strain evidence="2">4-3</strain>
    </source>
</reference>
<dbReference type="InterPro" id="IPR038666">
    <property type="entry name" value="SSP1_head-tail_sf"/>
</dbReference>
<evidence type="ECO:0000313" key="2">
    <source>
        <dbReference type="EMBL" id="XDK31644.1"/>
    </source>
</evidence>
<evidence type="ECO:0000256" key="1">
    <source>
        <dbReference type="SAM" id="MobiDB-lite"/>
    </source>
</evidence>
<dbReference type="Gene3D" id="2.40.10.270">
    <property type="entry name" value="Bacteriophage SPP1 head-tail adaptor protein"/>
    <property type="match status" value="1"/>
</dbReference>
<organism evidence="2">
    <name type="scientific">Ornithinibacillus sp. 4-3</name>
    <dbReference type="NCBI Taxonomy" id="3231488"/>
    <lineage>
        <taxon>Bacteria</taxon>
        <taxon>Bacillati</taxon>
        <taxon>Bacillota</taxon>
        <taxon>Bacilli</taxon>
        <taxon>Bacillales</taxon>
        <taxon>Bacillaceae</taxon>
        <taxon>Ornithinibacillus</taxon>
    </lineage>
</organism>
<gene>
    <name evidence="2" type="ORF">AB4Y30_11465</name>
</gene>
<dbReference type="RefSeq" id="WP_368652370.1">
    <property type="nucleotide sequence ID" value="NZ_CP162599.1"/>
</dbReference>
<name>A0AB39HHT6_9BACI</name>
<dbReference type="InterPro" id="IPR008767">
    <property type="entry name" value="Phage_SPP1_head-tail_adaptor"/>
</dbReference>
<dbReference type="EMBL" id="CP162599">
    <property type="protein sequence ID" value="XDK31644.1"/>
    <property type="molecule type" value="Genomic_DNA"/>
</dbReference>
<feature type="region of interest" description="Disordered" evidence="1">
    <location>
        <begin position="1"/>
        <end position="22"/>
    </location>
</feature>
<accession>A0AB39HHT6</accession>
<protein>
    <submittedName>
        <fullName evidence="2">Phage head closure protein</fullName>
    </submittedName>
</protein>
<dbReference type="Pfam" id="PF05521">
    <property type="entry name" value="Phage_HCP"/>
    <property type="match status" value="1"/>
</dbReference>
<dbReference type="NCBIfam" id="TIGR01563">
    <property type="entry name" value="gp16_SPP1"/>
    <property type="match status" value="1"/>
</dbReference>